<keyword evidence="2" id="KW-1185">Reference proteome</keyword>
<protein>
    <submittedName>
        <fullName evidence="1">Uncharacterized protein</fullName>
    </submittedName>
</protein>
<evidence type="ECO:0000313" key="1">
    <source>
        <dbReference type="EMBL" id="KAJ6641292.1"/>
    </source>
</evidence>
<reference evidence="1" key="1">
    <citation type="submission" date="2022-07" db="EMBL/GenBank/DDBJ databases">
        <authorList>
            <person name="Trinca V."/>
            <person name="Uliana J.V.C."/>
            <person name="Torres T.T."/>
            <person name="Ward R.J."/>
            <person name="Monesi N."/>
        </authorList>
    </citation>
    <scope>NUCLEOTIDE SEQUENCE</scope>
    <source>
        <strain evidence="1">HSMRA1968</strain>
        <tissue evidence="1">Whole embryos</tissue>
    </source>
</reference>
<gene>
    <name evidence="1" type="ORF">Bhyg_06228</name>
</gene>
<dbReference type="Proteomes" id="UP001151699">
    <property type="component" value="Chromosome B"/>
</dbReference>
<proteinExistence type="predicted"/>
<dbReference type="AlphaFoldDB" id="A0A9Q0S0S4"/>
<comment type="caution">
    <text evidence="1">The sequence shown here is derived from an EMBL/GenBank/DDBJ whole genome shotgun (WGS) entry which is preliminary data.</text>
</comment>
<dbReference type="EMBL" id="WJQU01000002">
    <property type="protein sequence ID" value="KAJ6641292.1"/>
    <property type="molecule type" value="Genomic_DNA"/>
</dbReference>
<organism evidence="1 2">
    <name type="scientific">Pseudolycoriella hygida</name>
    <dbReference type="NCBI Taxonomy" id="35572"/>
    <lineage>
        <taxon>Eukaryota</taxon>
        <taxon>Metazoa</taxon>
        <taxon>Ecdysozoa</taxon>
        <taxon>Arthropoda</taxon>
        <taxon>Hexapoda</taxon>
        <taxon>Insecta</taxon>
        <taxon>Pterygota</taxon>
        <taxon>Neoptera</taxon>
        <taxon>Endopterygota</taxon>
        <taxon>Diptera</taxon>
        <taxon>Nematocera</taxon>
        <taxon>Sciaroidea</taxon>
        <taxon>Sciaridae</taxon>
        <taxon>Pseudolycoriella</taxon>
    </lineage>
</organism>
<sequence length="112" mass="12793">MVCLYCASTFHLLLPIRRKYKRVNMTQIVGLNLLAKMLGINQEIQWKSKIYGVVIGRKPSRPLDLVMALSIIFMHSTTLLCSYNHVALSCIEDDVRFGEQLLASVVCRDEIH</sequence>
<name>A0A9Q0S0S4_9DIPT</name>
<evidence type="ECO:0000313" key="2">
    <source>
        <dbReference type="Proteomes" id="UP001151699"/>
    </source>
</evidence>
<accession>A0A9Q0S0S4</accession>